<gene>
    <name evidence="1" type="ORF">CDAR_475441</name>
</gene>
<protein>
    <submittedName>
        <fullName evidence="1">Uncharacterized protein</fullName>
    </submittedName>
</protein>
<feature type="non-terminal residue" evidence="1">
    <location>
        <position position="26"/>
    </location>
</feature>
<reference evidence="1 2" key="1">
    <citation type="submission" date="2021-06" db="EMBL/GenBank/DDBJ databases">
        <title>Caerostris darwini draft genome.</title>
        <authorList>
            <person name="Kono N."/>
            <person name="Arakawa K."/>
        </authorList>
    </citation>
    <scope>NUCLEOTIDE SEQUENCE [LARGE SCALE GENOMIC DNA]</scope>
</reference>
<accession>A0AAV4PA47</accession>
<evidence type="ECO:0000313" key="2">
    <source>
        <dbReference type="Proteomes" id="UP001054837"/>
    </source>
</evidence>
<evidence type="ECO:0000313" key="1">
    <source>
        <dbReference type="EMBL" id="GIX93338.1"/>
    </source>
</evidence>
<dbReference type="AlphaFoldDB" id="A0AAV4PA47"/>
<sequence length="26" mass="2987">MTTDNFQAPPCKNDAINIFTHSDHLR</sequence>
<dbReference type="Proteomes" id="UP001054837">
    <property type="component" value="Unassembled WGS sequence"/>
</dbReference>
<comment type="caution">
    <text evidence="1">The sequence shown here is derived from an EMBL/GenBank/DDBJ whole genome shotgun (WGS) entry which is preliminary data.</text>
</comment>
<keyword evidence="2" id="KW-1185">Reference proteome</keyword>
<proteinExistence type="predicted"/>
<name>A0AAV4PA47_9ARAC</name>
<dbReference type="EMBL" id="BPLQ01002493">
    <property type="protein sequence ID" value="GIX93338.1"/>
    <property type="molecule type" value="Genomic_DNA"/>
</dbReference>
<organism evidence="1 2">
    <name type="scientific">Caerostris darwini</name>
    <dbReference type="NCBI Taxonomy" id="1538125"/>
    <lineage>
        <taxon>Eukaryota</taxon>
        <taxon>Metazoa</taxon>
        <taxon>Ecdysozoa</taxon>
        <taxon>Arthropoda</taxon>
        <taxon>Chelicerata</taxon>
        <taxon>Arachnida</taxon>
        <taxon>Araneae</taxon>
        <taxon>Araneomorphae</taxon>
        <taxon>Entelegynae</taxon>
        <taxon>Araneoidea</taxon>
        <taxon>Araneidae</taxon>
        <taxon>Caerostris</taxon>
    </lineage>
</organism>